<dbReference type="AlphaFoldDB" id="A0A7J8AV19"/>
<evidence type="ECO:0000313" key="1">
    <source>
        <dbReference type="EMBL" id="KAF6390254.1"/>
    </source>
</evidence>
<accession>A0A7J8AV19</accession>
<comment type="caution">
    <text evidence="1">The sequence shown here is derived from an EMBL/GenBank/DDBJ whole genome shotgun (WGS) entry which is preliminary data.</text>
</comment>
<name>A0A7J8AV19_RHIFE</name>
<protein>
    <submittedName>
        <fullName evidence="1">Uncharacterized protein</fullName>
    </submittedName>
</protein>
<gene>
    <name evidence="1" type="ORF">mRhiFer1_007834</name>
</gene>
<dbReference type="Proteomes" id="UP000585614">
    <property type="component" value="Unassembled WGS sequence"/>
</dbReference>
<reference evidence="1 2" key="1">
    <citation type="journal article" date="2020" name="Nature">
        <title>Six reference-quality genomes reveal evolution of bat adaptations.</title>
        <authorList>
            <person name="Jebb D."/>
            <person name="Huang Z."/>
            <person name="Pippel M."/>
            <person name="Hughes G.M."/>
            <person name="Lavrichenko K."/>
            <person name="Devanna P."/>
            <person name="Winkler S."/>
            <person name="Jermiin L.S."/>
            <person name="Skirmuntt E.C."/>
            <person name="Katzourakis A."/>
            <person name="Burkitt-Gray L."/>
            <person name="Ray D.A."/>
            <person name="Sullivan K.A.M."/>
            <person name="Roscito J.G."/>
            <person name="Kirilenko B.M."/>
            <person name="Davalos L.M."/>
            <person name="Corthals A.P."/>
            <person name="Power M.L."/>
            <person name="Jones G."/>
            <person name="Ransome R.D."/>
            <person name="Dechmann D.K.N."/>
            <person name="Locatelli A.G."/>
            <person name="Puechmaille S.J."/>
            <person name="Fedrigo O."/>
            <person name="Jarvis E.D."/>
            <person name="Hiller M."/>
            <person name="Vernes S.C."/>
            <person name="Myers E.W."/>
            <person name="Teeling E.C."/>
        </authorList>
    </citation>
    <scope>NUCLEOTIDE SEQUENCE [LARGE SCALE GENOMIC DNA]</scope>
    <source>
        <strain evidence="1">MRhiFer1</strain>
        <tissue evidence="1">Lung</tissue>
    </source>
</reference>
<evidence type="ECO:0000313" key="2">
    <source>
        <dbReference type="Proteomes" id="UP000585614"/>
    </source>
</evidence>
<proteinExistence type="predicted"/>
<dbReference type="EMBL" id="JACAGC010000001">
    <property type="protein sequence ID" value="KAF6390254.1"/>
    <property type="molecule type" value="Genomic_DNA"/>
</dbReference>
<organism evidence="1 2">
    <name type="scientific">Rhinolophus ferrumequinum</name>
    <name type="common">Greater horseshoe bat</name>
    <dbReference type="NCBI Taxonomy" id="59479"/>
    <lineage>
        <taxon>Eukaryota</taxon>
        <taxon>Metazoa</taxon>
        <taxon>Chordata</taxon>
        <taxon>Craniata</taxon>
        <taxon>Vertebrata</taxon>
        <taxon>Euteleostomi</taxon>
        <taxon>Mammalia</taxon>
        <taxon>Eutheria</taxon>
        <taxon>Laurasiatheria</taxon>
        <taxon>Chiroptera</taxon>
        <taxon>Yinpterochiroptera</taxon>
        <taxon>Rhinolophoidea</taxon>
        <taxon>Rhinolophidae</taxon>
        <taxon>Rhinolophinae</taxon>
        <taxon>Rhinolophus</taxon>
    </lineage>
</organism>
<sequence>MRNIQPTWPAVAFTSSGNQSARACRALSTLAGQLSMSSHPSLGVQLLRTVTTRHHTLCGGHRSFCPESDSIPTWPQCCSPCQASDWVETSVQDVRNPRSLQQQHITKRKVMPSVARKEVYHLEA</sequence>